<dbReference type="PROSITE" id="PS50994">
    <property type="entry name" value="INTEGRASE"/>
    <property type="match status" value="1"/>
</dbReference>
<protein>
    <recommendedName>
        <fullName evidence="1">RNA-directed DNA polymerase</fullName>
        <ecNumber evidence="1">2.7.7.49</ecNumber>
    </recommendedName>
</protein>
<keyword evidence="22" id="KW-1185">Reference proteome</keyword>
<feature type="domain" description="Reverse transcriptase" evidence="19">
    <location>
        <begin position="718"/>
        <end position="899"/>
    </location>
</feature>
<dbReference type="SUPFAM" id="SSF54160">
    <property type="entry name" value="Chromo domain-like"/>
    <property type="match status" value="1"/>
</dbReference>
<dbReference type="Gene3D" id="2.40.70.10">
    <property type="entry name" value="Acid Proteases"/>
    <property type="match status" value="1"/>
</dbReference>
<evidence type="ECO:0000256" key="10">
    <source>
        <dbReference type="ARBA" id="ARBA00022842"/>
    </source>
</evidence>
<evidence type="ECO:0000256" key="4">
    <source>
        <dbReference type="ARBA" id="ARBA00022695"/>
    </source>
</evidence>
<dbReference type="PROSITE" id="PS50013">
    <property type="entry name" value="CHROMO_2"/>
    <property type="match status" value="1"/>
</dbReference>
<dbReference type="Gene3D" id="3.10.10.10">
    <property type="entry name" value="HIV Type 1 Reverse Transcriptase, subunit A, domain 1"/>
    <property type="match status" value="1"/>
</dbReference>
<evidence type="ECO:0000256" key="2">
    <source>
        <dbReference type="ARBA" id="ARBA00022670"/>
    </source>
</evidence>
<dbReference type="InterPro" id="IPR043128">
    <property type="entry name" value="Rev_trsase/Diguanyl_cyclase"/>
</dbReference>
<dbReference type="OrthoDB" id="2369050at2759"/>
<evidence type="ECO:0000256" key="1">
    <source>
        <dbReference type="ARBA" id="ARBA00012493"/>
    </source>
</evidence>
<dbReference type="SMART" id="SM00298">
    <property type="entry name" value="CHROMO"/>
    <property type="match status" value="1"/>
</dbReference>
<dbReference type="InterPro" id="IPR043502">
    <property type="entry name" value="DNA/RNA_pol_sf"/>
</dbReference>
<evidence type="ECO:0000256" key="13">
    <source>
        <dbReference type="ARBA" id="ARBA00022918"/>
    </source>
</evidence>
<dbReference type="Proteomes" id="UP000076154">
    <property type="component" value="Unassembled WGS sequence"/>
</dbReference>
<evidence type="ECO:0000313" key="22">
    <source>
        <dbReference type="Proteomes" id="UP000076154"/>
    </source>
</evidence>
<dbReference type="CDD" id="cd00303">
    <property type="entry name" value="retropepsin_like"/>
    <property type="match status" value="1"/>
</dbReference>
<keyword evidence="15" id="KW-0238">DNA-binding</keyword>
<dbReference type="GO" id="GO:0003887">
    <property type="term" value="F:DNA-directed DNA polymerase activity"/>
    <property type="evidence" value="ECO:0007669"/>
    <property type="project" value="UniProtKB-KW"/>
</dbReference>
<dbReference type="PANTHER" id="PTHR37984:SF5">
    <property type="entry name" value="PROTEIN NYNRIN-LIKE"/>
    <property type="match status" value="1"/>
</dbReference>
<dbReference type="GO" id="GO:0005634">
    <property type="term" value="C:nucleus"/>
    <property type="evidence" value="ECO:0007669"/>
    <property type="project" value="UniProtKB-ARBA"/>
</dbReference>
<dbReference type="InterPro" id="IPR000477">
    <property type="entry name" value="RT_dom"/>
</dbReference>
<dbReference type="InterPro" id="IPR000953">
    <property type="entry name" value="Chromo/chromo_shadow_dom"/>
</dbReference>
<feature type="domain" description="Chromo" evidence="18">
    <location>
        <begin position="1593"/>
        <end position="1651"/>
    </location>
</feature>
<keyword evidence="8" id="KW-0255">Endonuclease</keyword>
<evidence type="ECO:0000256" key="5">
    <source>
        <dbReference type="ARBA" id="ARBA00022722"/>
    </source>
</evidence>
<dbReference type="EMBL" id="LUEZ02000059">
    <property type="protein sequence ID" value="RDB20554.1"/>
    <property type="molecule type" value="Genomic_DNA"/>
</dbReference>
<dbReference type="EC" id="2.7.7.49" evidence="1"/>
<keyword evidence="11" id="KW-0694">RNA-binding</keyword>
<keyword evidence="2" id="KW-0645">Protease</keyword>
<keyword evidence="7" id="KW-0064">Aspartyl protease</keyword>
<evidence type="ECO:0000259" key="18">
    <source>
        <dbReference type="PROSITE" id="PS50013"/>
    </source>
</evidence>
<dbReference type="PANTHER" id="PTHR37984">
    <property type="entry name" value="PROTEIN CBG26694"/>
    <property type="match status" value="1"/>
</dbReference>
<dbReference type="InterPro" id="IPR012337">
    <property type="entry name" value="RNaseH-like_sf"/>
</dbReference>
<feature type="compositionally biased region" description="Low complexity" evidence="17">
    <location>
        <begin position="300"/>
        <end position="312"/>
    </location>
</feature>
<dbReference type="Gene3D" id="1.10.340.70">
    <property type="match status" value="1"/>
</dbReference>
<evidence type="ECO:0000256" key="16">
    <source>
        <dbReference type="ARBA" id="ARBA00023172"/>
    </source>
</evidence>
<dbReference type="Gene3D" id="3.30.70.270">
    <property type="match status" value="2"/>
</dbReference>
<accession>A0A369JMC1</accession>
<evidence type="ECO:0000256" key="17">
    <source>
        <dbReference type="SAM" id="MobiDB-lite"/>
    </source>
</evidence>
<proteinExistence type="predicted"/>
<evidence type="ECO:0000256" key="15">
    <source>
        <dbReference type="ARBA" id="ARBA00023125"/>
    </source>
</evidence>
<keyword evidence="13" id="KW-0695">RNA-directed DNA polymerase</keyword>
<evidence type="ECO:0000256" key="9">
    <source>
        <dbReference type="ARBA" id="ARBA00022801"/>
    </source>
</evidence>
<feature type="domain" description="Integrase catalytic" evidence="20">
    <location>
        <begin position="1261"/>
        <end position="1432"/>
    </location>
</feature>
<dbReference type="STRING" id="39966.A0A369JMC1"/>
<keyword evidence="3" id="KW-0808">Transferase</keyword>
<keyword evidence="9" id="KW-0378">Hydrolase</keyword>
<evidence type="ECO:0000256" key="14">
    <source>
        <dbReference type="ARBA" id="ARBA00022932"/>
    </source>
</evidence>
<reference evidence="21" key="1">
    <citation type="submission" date="2018-04" db="EMBL/GenBank/DDBJ databases">
        <title>Whole genome sequencing of Hypsizygus marmoreus.</title>
        <authorList>
            <person name="Choi I.-G."/>
            <person name="Min B."/>
            <person name="Kim J.-G."/>
            <person name="Kim S."/>
            <person name="Oh Y.-L."/>
            <person name="Kong W.-S."/>
            <person name="Park H."/>
            <person name="Jeong J."/>
            <person name="Song E.-S."/>
        </authorList>
    </citation>
    <scope>NUCLEOTIDE SEQUENCE [LARGE SCALE GENOMIC DNA]</scope>
    <source>
        <strain evidence="21">51987-8</strain>
    </source>
</reference>
<keyword evidence="4" id="KW-0548">Nucleotidyltransferase</keyword>
<evidence type="ECO:0000256" key="8">
    <source>
        <dbReference type="ARBA" id="ARBA00022759"/>
    </source>
</evidence>
<evidence type="ECO:0000313" key="21">
    <source>
        <dbReference type="EMBL" id="RDB20554.1"/>
    </source>
</evidence>
<dbReference type="InterPro" id="IPR036397">
    <property type="entry name" value="RNaseH_sf"/>
</dbReference>
<dbReference type="InParanoid" id="A0A369JMC1"/>
<keyword evidence="5" id="KW-0540">Nuclease</keyword>
<keyword evidence="10" id="KW-0460">Magnesium</keyword>
<dbReference type="Pfam" id="PF00385">
    <property type="entry name" value="Chromo"/>
    <property type="match status" value="1"/>
</dbReference>
<keyword evidence="6" id="KW-0479">Metal-binding</keyword>
<feature type="region of interest" description="Disordered" evidence="17">
    <location>
        <begin position="287"/>
        <end position="319"/>
    </location>
</feature>
<dbReference type="Pfam" id="PF00078">
    <property type="entry name" value="RVT_1"/>
    <property type="match status" value="1"/>
</dbReference>
<organism evidence="21 22">
    <name type="scientific">Hypsizygus marmoreus</name>
    <name type="common">White beech mushroom</name>
    <name type="synonym">Agaricus marmoreus</name>
    <dbReference type="NCBI Taxonomy" id="39966"/>
    <lineage>
        <taxon>Eukaryota</taxon>
        <taxon>Fungi</taxon>
        <taxon>Dikarya</taxon>
        <taxon>Basidiomycota</taxon>
        <taxon>Agaricomycotina</taxon>
        <taxon>Agaricomycetes</taxon>
        <taxon>Agaricomycetidae</taxon>
        <taxon>Agaricales</taxon>
        <taxon>Tricholomatineae</taxon>
        <taxon>Lyophyllaceae</taxon>
        <taxon>Hypsizygus</taxon>
    </lineage>
</organism>
<dbReference type="InterPro" id="IPR041373">
    <property type="entry name" value="RT_RNaseH"/>
</dbReference>
<evidence type="ECO:0000259" key="20">
    <source>
        <dbReference type="PROSITE" id="PS50994"/>
    </source>
</evidence>
<keyword evidence="16" id="KW-0233">DNA recombination</keyword>
<evidence type="ECO:0000256" key="6">
    <source>
        <dbReference type="ARBA" id="ARBA00022723"/>
    </source>
</evidence>
<dbReference type="CDD" id="cd18970">
    <property type="entry name" value="CD_POL_like"/>
    <property type="match status" value="1"/>
</dbReference>
<dbReference type="InterPro" id="IPR001584">
    <property type="entry name" value="Integrase_cat-core"/>
</dbReference>
<dbReference type="Gene3D" id="3.30.420.10">
    <property type="entry name" value="Ribonuclease H-like superfamily/Ribonuclease H"/>
    <property type="match status" value="1"/>
</dbReference>
<keyword evidence="14" id="KW-0239">DNA-directed DNA polymerase</keyword>
<evidence type="ECO:0000256" key="12">
    <source>
        <dbReference type="ARBA" id="ARBA00022908"/>
    </source>
</evidence>
<evidence type="ECO:0000256" key="3">
    <source>
        <dbReference type="ARBA" id="ARBA00022679"/>
    </source>
</evidence>
<dbReference type="Gene3D" id="2.40.50.40">
    <property type="match status" value="1"/>
</dbReference>
<dbReference type="InterPro" id="IPR016197">
    <property type="entry name" value="Chromo-like_dom_sf"/>
</dbReference>
<dbReference type="Pfam" id="PF24626">
    <property type="entry name" value="SH3_Tf2-1"/>
    <property type="match status" value="1"/>
</dbReference>
<dbReference type="GO" id="GO:0006338">
    <property type="term" value="P:chromatin remodeling"/>
    <property type="evidence" value="ECO:0007669"/>
    <property type="project" value="UniProtKB-ARBA"/>
</dbReference>
<dbReference type="Pfam" id="PF17917">
    <property type="entry name" value="RT_RNaseH"/>
    <property type="match status" value="1"/>
</dbReference>
<dbReference type="SUPFAM" id="SSF53098">
    <property type="entry name" value="Ribonuclease H-like"/>
    <property type="match status" value="1"/>
</dbReference>
<evidence type="ECO:0000256" key="7">
    <source>
        <dbReference type="ARBA" id="ARBA00022750"/>
    </source>
</evidence>
<dbReference type="FunCoup" id="A0A369JMC1">
    <property type="interactions" value="2"/>
</dbReference>
<dbReference type="GO" id="GO:0004190">
    <property type="term" value="F:aspartic-type endopeptidase activity"/>
    <property type="evidence" value="ECO:0007669"/>
    <property type="project" value="UniProtKB-KW"/>
</dbReference>
<dbReference type="Pfam" id="PF17921">
    <property type="entry name" value="Integrase_H2C2"/>
    <property type="match status" value="1"/>
</dbReference>
<dbReference type="InterPro" id="IPR041588">
    <property type="entry name" value="Integrase_H2C2"/>
</dbReference>
<dbReference type="SUPFAM" id="SSF56672">
    <property type="entry name" value="DNA/RNA polymerases"/>
    <property type="match status" value="1"/>
</dbReference>
<dbReference type="InterPro" id="IPR023780">
    <property type="entry name" value="Chromo_domain"/>
</dbReference>
<comment type="caution">
    <text evidence="21">The sequence shown here is derived from an EMBL/GenBank/DDBJ whole genome shotgun (WGS) entry which is preliminary data.</text>
</comment>
<keyword evidence="12" id="KW-0229">DNA integration</keyword>
<evidence type="ECO:0000259" key="19">
    <source>
        <dbReference type="PROSITE" id="PS50878"/>
    </source>
</evidence>
<dbReference type="GO" id="GO:0004519">
    <property type="term" value="F:endonuclease activity"/>
    <property type="evidence" value="ECO:0007669"/>
    <property type="project" value="UniProtKB-KW"/>
</dbReference>
<dbReference type="InterPro" id="IPR056924">
    <property type="entry name" value="SH3_Tf2-1"/>
</dbReference>
<dbReference type="GO" id="GO:0006508">
    <property type="term" value="P:proteolysis"/>
    <property type="evidence" value="ECO:0007669"/>
    <property type="project" value="UniProtKB-KW"/>
</dbReference>
<dbReference type="InterPro" id="IPR021109">
    <property type="entry name" value="Peptidase_aspartic_dom_sf"/>
</dbReference>
<evidence type="ECO:0000256" key="11">
    <source>
        <dbReference type="ARBA" id="ARBA00022884"/>
    </source>
</evidence>
<dbReference type="GO" id="GO:0046872">
    <property type="term" value="F:metal ion binding"/>
    <property type="evidence" value="ECO:0007669"/>
    <property type="project" value="UniProtKB-KW"/>
</dbReference>
<feature type="non-terminal residue" evidence="21">
    <location>
        <position position="1"/>
    </location>
</feature>
<gene>
    <name evidence="21" type="primary">TY3B-G_6</name>
    <name evidence="21" type="ORF">Hypma_012326</name>
</gene>
<dbReference type="PROSITE" id="PS50878">
    <property type="entry name" value="RT_POL"/>
    <property type="match status" value="1"/>
</dbReference>
<dbReference type="InterPro" id="IPR050951">
    <property type="entry name" value="Retrovirus_Pol_polyprotein"/>
</dbReference>
<dbReference type="GO" id="GO:0015074">
    <property type="term" value="P:DNA integration"/>
    <property type="evidence" value="ECO:0007669"/>
    <property type="project" value="UniProtKB-KW"/>
</dbReference>
<sequence>AINQLPGGGLPVWDAFRDEKFISRFYIILATADGPGMVYLNGLVGHWERQGVGSDSSPLPAHTFTPRDPFYTMTSQYTPTVAIASQLAPSHAPILSPGVITYDNFKVFEKMCQRFFSHKSIAPNEQVQRIIYNFEDTSVQDWLDADFDKFVALTFPNFATEFMKKWLPLYWEDDILMRVIRMQDNRPFWPWVIDIKKCNLLLVGKPLHVAVGTMKAHLTTRFDPPLRAVYRSADNFETMETMTVFDNWVDEVRKIDDRIRAHSERNGKAYIDKLVAQSVAARIPLSSNISNTLPAPPHQSTPTPSTSSNTSRPPRPFIPRLSDAEKSLLASNGGCYKCRLFYTGHYADSCTVERPSPEAIRNVTPENAALAKTAYEQRKPAVVAAVFGTEPATFVSDNYSYDDSPMDEDYYPEYAADEYVPSFTDSLPKHVWWDCSLDAPFTCAPTPVRVLIDSGACPVMIFSEMAEIHSLVPRRLHKPFLVSGAFSSSSTPGDTSSLSTYCKLHLQSRDARWKSRVVHAIIVPNLVTDIILGLDFLIRNKLVLDPASRTLIAKECGFDLLNPPDASLFRTPIVRSPPQIQKADAALARAEAEQIRTARKTWRPVCIAVHAELLLLFKKHPARFDFQTHTTGSHNIIAVVRARIEHLASLDTLRELDHELKTSFSDCFPTDIPHVRDLPTEVYHNIEVPPNTHFSTARAYSCPRKYRAGWKTLIDQHVAAGRIRPSCSPFTSPSFIVPKADPNILPRWVNDFRGLNKVTTLDNYPLPRIDDILADCAKGSIWGKIDMTNSFFQTLMNPDHIKYTATLTPFGLWEWVVMPMGLRNSPATHQRRVTLALKDHIGKICHVYLDDIIIWSSSVEEHKVNVSLVLEALRAANLFCSLKKSILFTTEIDFLGHHISPRGIEADASKVERILNWPRPRSAKDVRRFLGLVRYIATFLPALAEFTSILTPLTRKECNTFFPGWSPTHQNAFDQIKSLIVSRECLTTINHDNPGANKIYVTCDASLRRTGAVLSFGESWEAARPVAFESRQLRGPELHYPVHEQEMLSIMRAITKWRSDLLGTHIHIYTDHKTLENFDTQRDLSRRQARWMEYLSQYEYTIHYIAGELNTVADALSRLPDSCDPHPSSSPVTAVFEIRSDPTFVSDIKSGYTSDPWCKSLITDMEKNLIDEKLGIQLSNGLLFVGSRLVIPRFKDLRENLFRLAHDNLGHFGGNKSYLSLRDDFYWPNMRRDLVRAYVPSCVECQRNKSCTTKPPGPLHPLPVPDKRFDSVAIDFVGPLPKDDGFDEIVTITDRLGTDIQIVPCSSSQSAEQFATLFFNNWVCENGMPSDIVTDRDKLFVSKFWKALMKLSGIQHRLSTAYHPETDGASERSNKTVIQCLRFHVERNQTGWVRSLPKVRFDIMNSINNSIGLSGFMLKSGHSPRLIPPLLTPLDIPAIIVTPPDEDALSPESHAATSFMDQLHVDFLDAQDSLTAAKISQAHQANVNRSADHHFAVGDKVLLATAHRRHDYMQAKDGRVAKFMPRFDGPFSITKAFPNSSLYTLALPENSKIHPTFHSSQLRPFVENDDTMFPHRILPRPGPIVTNSGSTEYFIERILDERKRGRGKQFLVRWLGYGAESDLWLAGSELANTEALDNWEKLMALRTPPSS</sequence>
<dbReference type="GO" id="GO:0006310">
    <property type="term" value="P:DNA recombination"/>
    <property type="evidence" value="ECO:0007669"/>
    <property type="project" value="UniProtKB-KW"/>
</dbReference>
<dbReference type="CDD" id="cd01647">
    <property type="entry name" value="RT_LTR"/>
    <property type="match status" value="1"/>
</dbReference>
<name>A0A369JMC1_HYPMA</name>
<dbReference type="Pfam" id="PF08284">
    <property type="entry name" value="RVP_2"/>
    <property type="match status" value="1"/>
</dbReference>
<dbReference type="GO" id="GO:0003677">
    <property type="term" value="F:DNA binding"/>
    <property type="evidence" value="ECO:0007669"/>
    <property type="project" value="UniProtKB-KW"/>
</dbReference>
<dbReference type="GO" id="GO:0003723">
    <property type="term" value="F:RNA binding"/>
    <property type="evidence" value="ECO:0007669"/>
    <property type="project" value="UniProtKB-KW"/>
</dbReference>
<dbReference type="CDD" id="cd09274">
    <property type="entry name" value="RNase_HI_RT_Ty3"/>
    <property type="match status" value="1"/>
</dbReference>
<dbReference type="GO" id="GO:0003964">
    <property type="term" value="F:RNA-directed DNA polymerase activity"/>
    <property type="evidence" value="ECO:0007669"/>
    <property type="project" value="UniProtKB-KW"/>
</dbReference>